<comment type="caution">
    <text evidence="3">The sequence shown here is derived from an EMBL/GenBank/DDBJ whole genome shotgun (WGS) entry which is preliminary data.</text>
</comment>
<name>A0AAV5J1B2_9ROSI</name>
<evidence type="ECO:0000313" key="3">
    <source>
        <dbReference type="EMBL" id="GKV04243.1"/>
    </source>
</evidence>
<dbReference type="GO" id="GO:0008381">
    <property type="term" value="F:mechanosensitive monoatomic ion channel activity"/>
    <property type="evidence" value="ECO:0007669"/>
    <property type="project" value="TreeGrafter"/>
</dbReference>
<proteinExistence type="inferred from homology"/>
<dbReference type="GO" id="GO:0006820">
    <property type="term" value="P:monoatomic anion transport"/>
    <property type="evidence" value="ECO:0007669"/>
    <property type="project" value="TreeGrafter"/>
</dbReference>
<dbReference type="PANTHER" id="PTHR31618">
    <property type="entry name" value="MECHANOSENSITIVE ION CHANNEL PROTEIN 5"/>
    <property type="match status" value="1"/>
</dbReference>
<organism evidence="3 4">
    <name type="scientific">Rubroshorea leprosula</name>
    <dbReference type="NCBI Taxonomy" id="152421"/>
    <lineage>
        <taxon>Eukaryota</taxon>
        <taxon>Viridiplantae</taxon>
        <taxon>Streptophyta</taxon>
        <taxon>Embryophyta</taxon>
        <taxon>Tracheophyta</taxon>
        <taxon>Spermatophyta</taxon>
        <taxon>Magnoliopsida</taxon>
        <taxon>eudicotyledons</taxon>
        <taxon>Gunneridae</taxon>
        <taxon>Pentapetalae</taxon>
        <taxon>rosids</taxon>
        <taxon>malvids</taxon>
        <taxon>Malvales</taxon>
        <taxon>Dipterocarpaceae</taxon>
        <taxon>Rubroshorea</taxon>
    </lineage>
</organism>
<dbReference type="InterPro" id="IPR016688">
    <property type="entry name" value="MscS-like_plants/fungi"/>
</dbReference>
<evidence type="ECO:0000256" key="2">
    <source>
        <dbReference type="ARBA" id="ARBA00008017"/>
    </source>
</evidence>
<dbReference type="PANTHER" id="PTHR31618:SF1">
    <property type="entry name" value="EF-HAND DOMAIN-CONTAINING PROTEIN"/>
    <property type="match status" value="1"/>
</dbReference>
<protein>
    <submittedName>
        <fullName evidence="3">Uncharacterized protein</fullName>
    </submittedName>
</protein>
<evidence type="ECO:0000313" key="4">
    <source>
        <dbReference type="Proteomes" id="UP001054252"/>
    </source>
</evidence>
<keyword evidence="4" id="KW-1185">Reference proteome</keyword>
<reference evidence="3 4" key="1">
    <citation type="journal article" date="2021" name="Commun. Biol.">
        <title>The genome of Shorea leprosula (Dipterocarpaceae) highlights the ecological relevance of drought in aseasonal tropical rainforests.</title>
        <authorList>
            <person name="Ng K.K.S."/>
            <person name="Kobayashi M.J."/>
            <person name="Fawcett J.A."/>
            <person name="Hatakeyama M."/>
            <person name="Paape T."/>
            <person name="Ng C.H."/>
            <person name="Ang C.C."/>
            <person name="Tnah L.H."/>
            <person name="Lee C.T."/>
            <person name="Nishiyama T."/>
            <person name="Sese J."/>
            <person name="O'Brien M.J."/>
            <person name="Copetti D."/>
            <person name="Mohd Noor M.I."/>
            <person name="Ong R.C."/>
            <person name="Putra M."/>
            <person name="Sireger I.Z."/>
            <person name="Indrioko S."/>
            <person name="Kosugi Y."/>
            <person name="Izuno A."/>
            <person name="Isagi Y."/>
            <person name="Lee S.L."/>
            <person name="Shimizu K.K."/>
        </authorList>
    </citation>
    <scope>NUCLEOTIDE SEQUENCE [LARGE SCALE GENOMIC DNA]</scope>
    <source>
        <strain evidence="3">214</strain>
    </source>
</reference>
<accession>A0AAV5J1B2</accession>
<gene>
    <name evidence="3" type="ORF">SLEP1_g16428</name>
</gene>
<evidence type="ECO:0000256" key="1">
    <source>
        <dbReference type="ARBA" id="ARBA00004141"/>
    </source>
</evidence>
<dbReference type="EMBL" id="BPVZ01000021">
    <property type="protein sequence ID" value="GKV04243.1"/>
    <property type="molecule type" value="Genomic_DNA"/>
</dbReference>
<dbReference type="AlphaFoldDB" id="A0AAV5J1B2"/>
<comment type="similarity">
    <text evidence="2">Belongs to the MscS (TC 1.A.23) family.</text>
</comment>
<comment type="subcellular location">
    <subcellularLocation>
        <location evidence="1">Membrane</location>
        <topology evidence="1">Multi-pass membrane protein</topology>
    </subcellularLocation>
</comment>
<dbReference type="GO" id="GO:0005886">
    <property type="term" value="C:plasma membrane"/>
    <property type="evidence" value="ECO:0007669"/>
    <property type="project" value="TreeGrafter"/>
</dbReference>
<dbReference type="Proteomes" id="UP001054252">
    <property type="component" value="Unassembled WGS sequence"/>
</dbReference>
<sequence length="191" mass="21065">MTIDLANRKEFVIRIDGGSSQSNAFGGGNKIWGDSDYDFLGDSYKLMKKGKKENVDVTGSSSGGNYSGEDFDFIPDSFGRIQESVFNQHIIKALSGTPLTKIQKIEEEEERIANEVRNLQNAGATIPPGGDKEDQGISIDQLHNLNPKNVSAWNMKGLMNLIRQGALSTLDQWIQDSAYGDESTEIRSELM</sequence>